<feature type="transmembrane region" description="Helical" evidence="1">
    <location>
        <begin position="66"/>
        <end position="87"/>
    </location>
</feature>
<protein>
    <recommendedName>
        <fullName evidence="2">EamA domain-containing protein</fullName>
    </recommendedName>
</protein>
<gene>
    <name evidence="3" type="ORF">ETSY1_38175</name>
</gene>
<dbReference type="Gene3D" id="1.10.3730.20">
    <property type="match status" value="1"/>
</dbReference>
<reference evidence="3 4" key="1">
    <citation type="journal article" date="2014" name="Nature">
        <title>An environmental bacterial taxon with a large and distinct metabolic repertoire.</title>
        <authorList>
            <person name="Wilson M.C."/>
            <person name="Mori T."/>
            <person name="Ruckert C."/>
            <person name="Uria A.R."/>
            <person name="Helf M.J."/>
            <person name="Takada K."/>
            <person name="Gernert C."/>
            <person name="Steffens U.A."/>
            <person name="Heycke N."/>
            <person name="Schmitt S."/>
            <person name="Rinke C."/>
            <person name="Helfrich E.J."/>
            <person name="Brachmann A.O."/>
            <person name="Gurgui C."/>
            <person name="Wakimoto T."/>
            <person name="Kracht M."/>
            <person name="Crusemann M."/>
            <person name="Hentschel U."/>
            <person name="Abe I."/>
            <person name="Matsunaga S."/>
            <person name="Kalinowski J."/>
            <person name="Takeyama H."/>
            <person name="Piel J."/>
        </authorList>
    </citation>
    <scope>NUCLEOTIDE SEQUENCE [LARGE SCALE GENOMIC DNA]</scope>
    <source>
        <strain evidence="4">TSY1</strain>
    </source>
</reference>
<keyword evidence="4" id="KW-1185">Reference proteome</keyword>
<accession>W4L6K9</accession>
<evidence type="ECO:0000259" key="2">
    <source>
        <dbReference type="Pfam" id="PF00892"/>
    </source>
</evidence>
<dbReference type="Pfam" id="PF00892">
    <property type="entry name" value="EamA"/>
    <property type="match status" value="1"/>
</dbReference>
<dbReference type="PANTHER" id="PTHR22911">
    <property type="entry name" value="ACYL-MALONYL CONDENSING ENZYME-RELATED"/>
    <property type="match status" value="1"/>
</dbReference>
<feature type="transmembrane region" description="Helical" evidence="1">
    <location>
        <begin position="122"/>
        <end position="139"/>
    </location>
</feature>
<feature type="transmembrane region" description="Helical" evidence="1">
    <location>
        <begin position="159"/>
        <end position="175"/>
    </location>
</feature>
<keyword evidence="1" id="KW-1133">Transmembrane helix</keyword>
<dbReference type="HOGENOM" id="CLU_914273_0_0_7"/>
<feature type="transmembrane region" description="Helical" evidence="1">
    <location>
        <begin position="284"/>
        <end position="303"/>
    </location>
</feature>
<feature type="transmembrane region" description="Helical" evidence="1">
    <location>
        <begin position="196"/>
        <end position="218"/>
    </location>
</feature>
<keyword evidence="1" id="KW-0472">Membrane</keyword>
<dbReference type="AlphaFoldDB" id="W4L6K9"/>
<feature type="transmembrane region" description="Helical" evidence="1">
    <location>
        <begin position="256"/>
        <end position="278"/>
    </location>
</feature>
<feature type="transmembrane region" description="Helical" evidence="1">
    <location>
        <begin position="230"/>
        <end position="249"/>
    </location>
</feature>
<dbReference type="Proteomes" id="UP000019141">
    <property type="component" value="Unassembled WGS sequence"/>
</dbReference>
<evidence type="ECO:0000313" key="3">
    <source>
        <dbReference type="EMBL" id="ETW93682.1"/>
    </source>
</evidence>
<feature type="transmembrane region" description="Helical" evidence="1">
    <location>
        <begin position="35"/>
        <end position="54"/>
    </location>
</feature>
<dbReference type="SUPFAM" id="SSF103481">
    <property type="entry name" value="Multidrug resistance efflux transporter EmrE"/>
    <property type="match status" value="2"/>
</dbReference>
<dbReference type="InterPro" id="IPR000620">
    <property type="entry name" value="EamA_dom"/>
</dbReference>
<proteinExistence type="predicted"/>
<dbReference type="InterPro" id="IPR037185">
    <property type="entry name" value="EmrE-like"/>
</dbReference>
<evidence type="ECO:0000256" key="1">
    <source>
        <dbReference type="SAM" id="Phobius"/>
    </source>
</evidence>
<evidence type="ECO:0000313" key="4">
    <source>
        <dbReference type="Proteomes" id="UP000019141"/>
    </source>
</evidence>
<feature type="transmembrane region" description="Helical" evidence="1">
    <location>
        <begin position="93"/>
        <end position="115"/>
    </location>
</feature>
<dbReference type="EMBL" id="AZHW01001191">
    <property type="protein sequence ID" value="ETW93682.1"/>
    <property type="molecule type" value="Genomic_DNA"/>
</dbReference>
<comment type="caution">
    <text evidence="3">The sequence shown here is derived from an EMBL/GenBank/DDBJ whole genome shotgun (WGS) entry which is preliminary data.</text>
</comment>
<sequence length="304" mass="33635">MPLWVWLTLGTVLAQTARNAIARSMVEEISAPLNSWARYAFMLPWLFPVVIFFVMRSGMPHVSPSYLAYAVIAAICQITGGVLLIMAFKHSNFAQSVIFHKLGVVFIAVIGVLFFQESPSRLAWLGILLCSVGIVLMNIGRELGPSGWRQAFHLDRGGVLAVMCALILACFNFTAKRSLQILVQDNPHLQEASFESLILACFLVTALDTVILTLYLLLRHSGQFRHVCRLWPRMVMVGTASLANSLMWFWAVSLTLVAYVAAVSQIESALAVLLGLIIWREHEVWRQIPGVALLIGGMTLVILG</sequence>
<dbReference type="PANTHER" id="PTHR22911:SF137">
    <property type="entry name" value="SOLUTE CARRIER FAMILY 35 MEMBER G2-RELATED"/>
    <property type="match status" value="1"/>
</dbReference>
<name>W4L6K9_ENTF1</name>
<keyword evidence="1" id="KW-0812">Transmembrane</keyword>
<organism evidence="3 4">
    <name type="scientific">Entotheonella factor</name>
    <dbReference type="NCBI Taxonomy" id="1429438"/>
    <lineage>
        <taxon>Bacteria</taxon>
        <taxon>Pseudomonadati</taxon>
        <taxon>Nitrospinota/Tectimicrobiota group</taxon>
        <taxon>Candidatus Tectimicrobiota</taxon>
        <taxon>Candidatus Entotheonellia</taxon>
        <taxon>Candidatus Entotheonellales</taxon>
        <taxon>Candidatus Entotheonellaceae</taxon>
        <taxon>Candidatus Entotheonella</taxon>
    </lineage>
</organism>
<feature type="domain" description="EamA" evidence="2">
    <location>
        <begin position="4"/>
        <end position="138"/>
    </location>
</feature>
<dbReference type="GO" id="GO:0016020">
    <property type="term" value="C:membrane"/>
    <property type="evidence" value="ECO:0007669"/>
    <property type="project" value="InterPro"/>
</dbReference>